<dbReference type="Proteomes" id="UP000308197">
    <property type="component" value="Unassembled WGS sequence"/>
</dbReference>
<sequence length="129" mass="14530">MDPDEQGHTRELFLEAEMHRRVTLRLERSRGDAWDASYSAYMLTVAHPNAASPALDLADRQGNREGEGNRKGEDNCEGNRDGEDKGEDKGKDEGKGKGEGAGEGEDEDEDYLDYDIDTDWYDRTHGYDD</sequence>
<accession>A0A5C3NN25</accession>
<dbReference type="EMBL" id="ML212412">
    <property type="protein sequence ID" value="TFK78635.1"/>
    <property type="molecule type" value="Genomic_DNA"/>
</dbReference>
<name>A0A5C3NN25_9APHY</name>
<keyword evidence="3" id="KW-1185">Reference proteome</keyword>
<feature type="compositionally biased region" description="Basic and acidic residues" evidence="1">
    <location>
        <begin position="57"/>
        <end position="100"/>
    </location>
</feature>
<feature type="region of interest" description="Disordered" evidence="1">
    <location>
        <begin position="52"/>
        <end position="129"/>
    </location>
</feature>
<feature type="compositionally biased region" description="Basic and acidic residues" evidence="1">
    <location>
        <begin position="120"/>
        <end position="129"/>
    </location>
</feature>
<reference evidence="2 3" key="1">
    <citation type="journal article" date="2019" name="Nat. Ecol. Evol.">
        <title>Megaphylogeny resolves global patterns of mushroom evolution.</title>
        <authorList>
            <person name="Varga T."/>
            <person name="Krizsan K."/>
            <person name="Foldi C."/>
            <person name="Dima B."/>
            <person name="Sanchez-Garcia M."/>
            <person name="Sanchez-Ramirez S."/>
            <person name="Szollosi G.J."/>
            <person name="Szarkandi J.G."/>
            <person name="Papp V."/>
            <person name="Albert L."/>
            <person name="Andreopoulos W."/>
            <person name="Angelini C."/>
            <person name="Antonin V."/>
            <person name="Barry K.W."/>
            <person name="Bougher N.L."/>
            <person name="Buchanan P."/>
            <person name="Buyck B."/>
            <person name="Bense V."/>
            <person name="Catcheside P."/>
            <person name="Chovatia M."/>
            <person name="Cooper J."/>
            <person name="Damon W."/>
            <person name="Desjardin D."/>
            <person name="Finy P."/>
            <person name="Geml J."/>
            <person name="Haridas S."/>
            <person name="Hughes K."/>
            <person name="Justo A."/>
            <person name="Karasinski D."/>
            <person name="Kautmanova I."/>
            <person name="Kiss B."/>
            <person name="Kocsube S."/>
            <person name="Kotiranta H."/>
            <person name="LaButti K.M."/>
            <person name="Lechner B.E."/>
            <person name="Liimatainen K."/>
            <person name="Lipzen A."/>
            <person name="Lukacs Z."/>
            <person name="Mihaltcheva S."/>
            <person name="Morgado L.N."/>
            <person name="Niskanen T."/>
            <person name="Noordeloos M.E."/>
            <person name="Ohm R.A."/>
            <person name="Ortiz-Santana B."/>
            <person name="Ovrebo C."/>
            <person name="Racz N."/>
            <person name="Riley R."/>
            <person name="Savchenko A."/>
            <person name="Shiryaev A."/>
            <person name="Soop K."/>
            <person name="Spirin V."/>
            <person name="Szebenyi C."/>
            <person name="Tomsovsky M."/>
            <person name="Tulloss R.E."/>
            <person name="Uehling J."/>
            <person name="Grigoriev I.V."/>
            <person name="Vagvolgyi C."/>
            <person name="Papp T."/>
            <person name="Martin F.M."/>
            <person name="Miettinen O."/>
            <person name="Hibbett D.S."/>
            <person name="Nagy L.G."/>
        </authorList>
    </citation>
    <scope>NUCLEOTIDE SEQUENCE [LARGE SCALE GENOMIC DNA]</scope>
    <source>
        <strain evidence="2 3">HHB13444</strain>
    </source>
</reference>
<feature type="compositionally biased region" description="Acidic residues" evidence="1">
    <location>
        <begin position="102"/>
        <end position="119"/>
    </location>
</feature>
<protein>
    <submittedName>
        <fullName evidence="2">Uncharacterized protein</fullName>
    </submittedName>
</protein>
<gene>
    <name evidence="2" type="ORF">K466DRAFT_606799</name>
</gene>
<evidence type="ECO:0000313" key="3">
    <source>
        <dbReference type="Proteomes" id="UP000308197"/>
    </source>
</evidence>
<evidence type="ECO:0000256" key="1">
    <source>
        <dbReference type="SAM" id="MobiDB-lite"/>
    </source>
</evidence>
<proteinExistence type="predicted"/>
<dbReference type="InParanoid" id="A0A5C3NN25"/>
<evidence type="ECO:0000313" key="2">
    <source>
        <dbReference type="EMBL" id="TFK78635.1"/>
    </source>
</evidence>
<dbReference type="AlphaFoldDB" id="A0A5C3NN25"/>
<organism evidence="2 3">
    <name type="scientific">Polyporus arcularius HHB13444</name>
    <dbReference type="NCBI Taxonomy" id="1314778"/>
    <lineage>
        <taxon>Eukaryota</taxon>
        <taxon>Fungi</taxon>
        <taxon>Dikarya</taxon>
        <taxon>Basidiomycota</taxon>
        <taxon>Agaricomycotina</taxon>
        <taxon>Agaricomycetes</taxon>
        <taxon>Polyporales</taxon>
        <taxon>Polyporaceae</taxon>
        <taxon>Polyporus</taxon>
    </lineage>
</organism>